<proteinExistence type="predicted"/>
<sequence>MYRRDTWKDGTYHWSLRYCPDCWLILDEVEASTHPTYGGPDAEHYEQWAAAHTDTGRAQSWSLRAFPP</sequence>
<accession>A0A8S5QTE0</accession>
<protein>
    <submittedName>
        <fullName evidence="1">AAA ATPase</fullName>
    </submittedName>
</protein>
<name>A0A8S5QTE0_9CAUD</name>
<reference evidence="1" key="1">
    <citation type="journal article" date="2021" name="Proc. Natl. Acad. Sci. U.S.A.">
        <title>A Catalog of Tens of Thousands of Viruses from Human Metagenomes Reveals Hidden Associations with Chronic Diseases.</title>
        <authorList>
            <person name="Tisza M.J."/>
            <person name="Buck C.B."/>
        </authorList>
    </citation>
    <scope>NUCLEOTIDE SEQUENCE</scope>
    <source>
        <strain evidence="1">CtUWs1</strain>
    </source>
</reference>
<organism evidence="1">
    <name type="scientific">Siphoviridae sp. ctUWs1</name>
    <dbReference type="NCBI Taxonomy" id="2826352"/>
    <lineage>
        <taxon>Viruses</taxon>
        <taxon>Duplodnaviria</taxon>
        <taxon>Heunggongvirae</taxon>
        <taxon>Uroviricota</taxon>
        <taxon>Caudoviricetes</taxon>
    </lineage>
</organism>
<evidence type="ECO:0000313" key="1">
    <source>
        <dbReference type="EMBL" id="DAE22559.1"/>
    </source>
</evidence>
<dbReference type="EMBL" id="BK015734">
    <property type="protein sequence ID" value="DAE22559.1"/>
    <property type="molecule type" value="Genomic_DNA"/>
</dbReference>